<sequence length="190" mass="21696">MFGPVATPEIQIARVTDPEPRVINYALAAWRELFAPRTNNPTIPIDLAAFRKVYCAAHSGACFLVAQVPPSHRQIERQEKGKVVGILAFLPYSPRFKDNAGALRPELLWSNTKTIEVVRLYVSAEYRGQQIAQKLIGRLVEEAKDEQAEMMYLHTHPFLPGAEQLWRKMGWSVVSRDEDAWESIHMTRRI</sequence>
<dbReference type="CDD" id="cd04301">
    <property type="entry name" value="NAT_SF"/>
    <property type="match status" value="1"/>
</dbReference>
<evidence type="ECO:0000313" key="3">
    <source>
        <dbReference type="EMBL" id="KAI9632984.1"/>
    </source>
</evidence>
<dbReference type="AlphaFoldDB" id="A0AA38LSS6"/>
<proteinExistence type="predicted"/>
<dbReference type="PANTHER" id="PTHR13947:SF37">
    <property type="entry name" value="LD18367P"/>
    <property type="match status" value="1"/>
</dbReference>
<dbReference type="EMBL" id="JAKWFO010000013">
    <property type="protein sequence ID" value="KAI9632984.1"/>
    <property type="molecule type" value="Genomic_DNA"/>
</dbReference>
<dbReference type="Pfam" id="PF00583">
    <property type="entry name" value="Acetyltransf_1"/>
    <property type="match status" value="1"/>
</dbReference>
<evidence type="ECO:0000313" key="4">
    <source>
        <dbReference type="Proteomes" id="UP001164286"/>
    </source>
</evidence>
<dbReference type="InterPro" id="IPR016181">
    <property type="entry name" value="Acyl_CoA_acyltransferase"/>
</dbReference>
<dbReference type="Proteomes" id="UP001164286">
    <property type="component" value="Unassembled WGS sequence"/>
</dbReference>
<keyword evidence="4" id="KW-1185">Reference proteome</keyword>
<dbReference type="RefSeq" id="XP_052942761.1">
    <property type="nucleotide sequence ID" value="XM_053091068.1"/>
</dbReference>
<reference evidence="3" key="1">
    <citation type="journal article" date="2022" name="G3 (Bethesda)">
        <title>High quality genome of the basidiomycete yeast Dioszegia hungarica PDD-24b-2 isolated from cloud water.</title>
        <authorList>
            <person name="Jarrige D."/>
            <person name="Haridas S."/>
            <person name="Bleykasten-Grosshans C."/>
            <person name="Joly M."/>
            <person name="Nadalig T."/>
            <person name="Sancelme M."/>
            <person name="Vuilleumier S."/>
            <person name="Grigoriev I.V."/>
            <person name="Amato P."/>
            <person name="Bringel F."/>
        </authorList>
    </citation>
    <scope>NUCLEOTIDE SEQUENCE</scope>
    <source>
        <strain evidence="3">PDD-24b-2</strain>
    </source>
</reference>
<accession>A0AA38LSS6</accession>
<evidence type="ECO:0000259" key="2">
    <source>
        <dbReference type="PROSITE" id="PS51186"/>
    </source>
</evidence>
<evidence type="ECO:0000256" key="1">
    <source>
        <dbReference type="ARBA" id="ARBA00022679"/>
    </source>
</evidence>
<dbReference type="GeneID" id="77730273"/>
<keyword evidence="1" id="KW-0808">Transferase</keyword>
<dbReference type="InterPro" id="IPR000182">
    <property type="entry name" value="GNAT_dom"/>
</dbReference>
<dbReference type="InterPro" id="IPR050769">
    <property type="entry name" value="NAT_camello-type"/>
</dbReference>
<comment type="caution">
    <text evidence="3">The sequence shown here is derived from an EMBL/GenBank/DDBJ whole genome shotgun (WGS) entry which is preliminary data.</text>
</comment>
<dbReference type="Gene3D" id="3.40.630.30">
    <property type="match status" value="1"/>
</dbReference>
<dbReference type="GO" id="GO:0008080">
    <property type="term" value="F:N-acetyltransferase activity"/>
    <property type="evidence" value="ECO:0007669"/>
    <property type="project" value="InterPro"/>
</dbReference>
<dbReference type="PANTHER" id="PTHR13947">
    <property type="entry name" value="GNAT FAMILY N-ACETYLTRANSFERASE"/>
    <property type="match status" value="1"/>
</dbReference>
<protein>
    <submittedName>
        <fullName evidence="3">Acyl-CoA N-acyltransferase</fullName>
    </submittedName>
</protein>
<dbReference type="PROSITE" id="PS51186">
    <property type="entry name" value="GNAT"/>
    <property type="match status" value="1"/>
</dbReference>
<gene>
    <name evidence="3" type="ORF">MKK02DRAFT_40365</name>
</gene>
<feature type="domain" description="N-acetyltransferase" evidence="2">
    <location>
        <begin position="37"/>
        <end position="190"/>
    </location>
</feature>
<organism evidence="3 4">
    <name type="scientific">Dioszegia hungarica</name>
    <dbReference type="NCBI Taxonomy" id="4972"/>
    <lineage>
        <taxon>Eukaryota</taxon>
        <taxon>Fungi</taxon>
        <taxon>Dikarya</taxon>
        <taxon>Basidiomycota</taxon>
        <taxon>Agaricomycotina</taxon>
        <taxon>Tremellomycetes</taxon>
        <taxon>Tremellales</taxon>
        <taxon>Bulleribasidiaceae</taxon>
        <taxon>Dioszegia</taxon>
    </lineage>
</organism>
<dbReference type="SUPFAM" id="SSF55729">
    <property type="entry name" value="Acyl-CoA N-acyltransferases (Nat)"/>
    <property type="match status" value="1"/>
</dbReference>
<name>A0AA38LSS6_9TREE</name>